<evidence type="ECO:0000256" key="1">
    <source>
        <dbReference type="ARBA" id="ARBA00009437"/>
    </source>
</evidence>
<dbReference type="InterPro" id="IPR036390">
    <property type="entry name" value="WH_DNA-bd_sf"/>
</dbReference>
<evidence type="ECO:0000259" key="5">
    <source>
        <dbReference type="PROSITE" id="PS50931"/>
    </source>
</evidence>
<dbReference type="Pfam" id="PF00126">
    <property type="entry name" value="HTH_1"/>
    <property type="match status" value="1"/>
</dbReference>
<dbReference type="InterPro" id="IPR036388">
    <property type="entry name" value="WH-like_DNA-bd_sf"/>
</dbReference>
<evidence type="ECO:0000313" key="7">
    <source>
        <dbReference type="Proteomes" id="UP000033633"/>
    </source>
</evidence>
<dbReference type="InterPro" id="IPR058163">
    <property type="entry name" value="LysR-type_TF_proteobact-type"/>
</dbReference>
<dbReference type="PATRIC" id="fig|265726.11.peg.1414"/>
<dbReference type="GO" id="GO:0043565">
    <property type="term" value="F:sequence-specific DNA binding"/>
    <property type="evidence" value="ECO:0007669"/>
    <property type="project" value="TreeGrafter"/>
</dbReference>
<keyword evidence="4" id="KW-0804">Transcription</keyword>
<dbReference type="PANTHER" id="PTHR30537:SF74">
    <property type="entry name" value="HTH-TYPE TRANSCRIPTIONAL REGULATOR TRPI"/>
    <property type="match status" value="1"/>
</dbReference>
<proteinExistence type="inferred from homology"/>
<protein>
    <submittedName>
        <fullName evidence="6">Glycine cleavage system regulatory protein</fullName>
    </submittedName>
</protein>
<dbReference type="GO" id="GO:0003700">
    <property type="term" value="F:DNA-binding transcription factor activity"/>
    <property type="evidence" value="ECO:0007669"/>
    <property type="project" value="InterPro"/>
</dbReference>
<dbReference type="Gene3D" id="3.40.190.10">
    <property type="entry name" value="Periplasmic binding protein-like II"/>
    <property type="match status" value="2"/>
</dbReference>
<comment type="caution">
    <text evidence="6">The sequence shown here is derived from an EMBL/GenBank/DDBJ whole genome shotgun (WGS) entry which is preliminary data.</text>
</comment>
<name>A0A0F5VAK5_9GAMM</name>
<dbReference type="SUPFAM" id="SSF53850">
    <property type="entry name" value="Periplasmic binding protein-like II"/>
    <property type="match status" value="1"/>
</dbReference>
<dbReference type="EMBL" id="JWYV01000015">
    <property type="protein sequence ID" value="KKC98811.1"/>
    <property type="molecule type" value="Genomic_DNA"/>
</dbReference>
<sequence>MSQPNELRHRMPPLQGLYYFYQAAHYGSFKAAAEHLHVTAAAISQQIRLLEDWLGAALFYRQHRQVVLTPEGQTLFEHSQKGFKHIQNGVWLIHNDPEPQRLSLSTLPSFSVHWLVPRMTDFRSAHPDISVLVESKNELADFEQSSLDLCIRYGEGVYPNVTSQWLMDDLLYPVCHPIYQKEQQIFTLEDLQRAHLIGDLLPDMDWERWMSLVGVQGGSTSLVYDGASYVLEGALAVQGVALARHSLAHRFVEDGTLVRIGNIAVRPNYNYYLCAPEGYFKREKVRLFSDWIHRQAEAFQHTRPVDLIIKEA</sequence>
<organism evidence="6 7">
    <name type="scientific">Photobacterium halotolerans</name>
    <dbReference type="NCBI Taxonomy" id="265726"/>
    <lineage>
        <taxon>Bacteria</taxon>
        <taxon>Pseudomonadati</taxon>
        <taxon>Pseudomonadota</taxon>
        <taxon>Gammaproteobacteria</taxon>
        <taxon>Vibrionales</taxon>
        <taxon>Vibrionaceae</taxon>
        <taxon>Photobacterium</taxon>
    </lineage>
</organism>
<dbReference type="InterPro" id="IPR000847">
    <property type="entry name" value="LysR_HTH_N"/>
</dbReference>
<dbReference type="PRINTS" id="PR00039">
    <property type="entry name" value="HTHLYSR"/>
</dbReference>
<dbReference type="AlphaFoldDB" id="A0A0F5VAK5"/>
<evidence type="ECO:0000313" key="6">
    <source>
        <dbReference type="EMBL" id="KKC98811.1"/>
    </source>
</evidence>
<dbReference type="PANTHER" id="PTHR30537">
    <property type="entry name" value="HTH-TYPE TRANSCRIPTIONAL REGULATOR"/>
    <property type="match status" value="1"/>
</dbReference>
<dbReference type="Proteomes" id="UP000033633">
    <property type="component" value="Unassembled WGS sequence"/>
</dbReference>
<dbReference type="FunFam" id="1.10.10.10:FF:000001">
    <property type="entry name" value="LysR family transcriptional regulator"/>
    <property type="match status" value="1"/>
</dbReference>
<dbReference type="CDD" id="cd08432">
    <property type="entry name" value="PBP2_GcdR_TrpI_HvrB_AmpR_like"/>
    <property type="match status" value="1"/>
</dbReference>
<evidence type="ECO:0000256" key="3">
    <source>
        <dbReference type="ARBA" id="ARBA00023125"/>
    </source>
</evidence>
<gene>
    <name evidence="6" type="ORF">KY46_15825</name>
</gene>
<reference evidence="6 7" key="1">
    <citation type="submission" date="2014-12" db="EMBL/GenBank/DDBJ databases">
        <title>Mercury Reductase activity and rhizosphere competence traits in the genome of root associated Photobacterium halotolerans MELD1.</title>
        <authorList>
            <person name="Mathew D.C."/>
            <person name="Huang C.-C."/>
        </authorList>
    </citation>
    <scope>NUCLEOTIDE SEQUENCE [LARGE SCALE GENOMIC DNA]</scope>
    <source>
        <strain evidence="6 7">MELD1</strain>
    </source>
</reference>
<keyword evidence="2" id="KW-0805">Transcription regulation</keyword>
<accession>A0A0F5VAK5</accession>
<dbReference type="Gene3D" id="1.10.10.10">
    <property type="entry name" value="Winged helix-like DNA-binding domain superfamily/Winged helix DNA-binding domain"/>
    <property type="match status" value="1"/>
</dbReference>
<evidence type="ECO:0000256" key="2">
    <source>
        <dbReference type="ARBA" id="ARBA00023015"/>
    </source>
</evidence>
<dbReference type="GO" id="GO:0006351">
    <property type="term" value="P:DNA-templated transcription"/>
    <property type="evidence" value="ECO:0007669"/>
    <property type="project" value="TreeGrafter"/>
</dbReference>
<dbReference type="SUPFAM" id="SSF46785">
    <property type="entry name" value="Winged helix' DNA-binding domain"/>
    <property type="match status" value="1"/>
</dbReference>
<keyword evidence="7" id="KW-1185">Reference proteome</keyword>
<dbReference type="STRING" id="265726.KY46_15825"/>
<feature type="domain" description="HTH lysR-type" evidence="5">
    <location>
        <begin position="12"/>
        <end position="69"/>
    </location>
</feature>
<keyword evidence="3" id="KW-0238">DNA-binding</keyword>
<dbReference type="RefSeq" id="WP_046221595.1">
    <property type="nucleotide sequence ID" value="NZ_JWYV01000015.1"/>
</dbReference>
<evidence type="ECO:0000256" key="4">
    <source>
        <dbReference type="ARBA" id="ARBA00023163"/>
    </source>
</evidence>
<dbReference type="InterPro" id="IPR005119">
    <property type="entry name" value="LysR_subst-bd"/>
</dbReference>
<dbReference type="PROSITE" id="PS50931">
    <property type="entry name" value="HTH_LYSR"/>
    <property type="match status" value="1"/>
</dbReference>
<dbReference type="Pfam" id="PF03466">
    <property type="entry name" value="LysR_substrate"/>
    <property type="match status" value="1"/>
</dbReference>
<comment type="similarity">
    <text evidence="1">Belongs to the LysR transcriptional regulatory family.</text>
</comment>